<dbReference type="EMBL" id="JAUOEL010000002">
    <property type="protein sequence ID" value="MDO5974164.1"/>
    <property type="molecule type" value="Genomic_DNA"/>
</dbReference>
<dbReference type="PROSITE" id="PS51257">
    <property type="entry name" value="PROKAR_LIPOPROTEIN"/>
    <property type="match status" value="1"/>
</dbReference>
<name>A0ABT8WLZ1_9FLAO</name>
<dbReference type="RefSeq" id="WP_303301302.1">
    <property type="nucleotide sequence ID" value="NZ_BAABDA010000051.1"/>
</dbReference>
<reference evidence="1" key="1">
    <citation type="submission" date="2023-07" db="EMBL/GenBank/DDBJ databases">
        <title>Two novel species in the genus Flavivirga.</title>
        <authorList>
            <person name="Kwon K."/>
        </authorList>
    </citation>
    <scope>NUCLEOTIDE SEQUENCE</scope>
    <source>
        <strain evidence="1">KACC 14158</strain>
    </source>
</reference>
<evidence type="ECO:0000313" key="2">
    <source>
        <dbReference type="Proteomes" id="UP001176806"/>
    </source>
</evidence>
<evidence type="ECO:0008006" key="3">
    <source>
        <dbReference type="Google" id="ProtNLM"/>
    </source>
</evidence>
<organism evidence="1 2">
    <name type="scientific">Flavivirga jejuensis</name>
    <dbReference type="NCBI Taxonomy" id="870487"/>
    <lineage>
        <taxon>Bacteria</taxon>
        <taxon>Pseudomonadati</taxon>
        <taxon>Bacteroidota</taxon>
        <taxon>Flavobacteriia</taxon>
        <taxon>Flavobacteriales</taxon>
        <taxon>Flavobacteriaceae</taxon>
        <taxon>Flavivirga</taxon>
    </lineage>
</organism>
<gene>
    <name evidence="1" type="ORF">Q4Q40_08205</name>
</gene>
<evidence type="ECO:0000313" key="1">
    <source>
        <dbReference type="EMBL" id="MDO5974164.1"/>
    </source>
</evidence>
<keyword evidence="2" id="KW-1185">Reference proteome</keyword>
<comment type="caution">
    <text evidence="1">The sequence shown here is derived from an EMBL/GenBank/DDBJ whole genome shotgun (WGS) entry which is preliminary data.</text>
</comment>
<protein>
    <recommendedName>
        <fullName evidence="3">Lipocalin-like domain-containing protein</fullName>
    </recommendedName>
</protein>
<proteinExistence type="predicted"/>
<sequence>MNKLFYILCFVLVFTSCSSDDNDGVSIIGVWELTAWDVMDGFDINNDGTASTNIIDEIECTNNETLIFEDNGVMSSNETYNPDINIALLEGTTDEYMFNVSCDEQGIIGFATSYSQTNNTVIFNDIEFTVIDNQLFRVIKESVKIYNEDFTEVVATKDLKLVYTKR</sequence>
<accession>A0ABT8WLZ1</accession>
<dbReference type="Proteomes" id="UP001176806">
    <property type="component" value="Unassembled WGS sequence"/>
</dbReference>